<gene>
    <name evidence="1" type="ORF">I4F81_007644</name>
</gene>
<reference evidence="1" key="1">
    <citation type="submission" date="2019-11" db="EMBL/GenBank/DDBJ databases">
        <title>Nori genome reveals adaptations in red seaweeds to the harsh intertidal environment.</title>
        <authorList>
            <person name="Wang D."/>
            <person name="Mao Y."/>
        </authorList>
    </citation>
    <scope>NUCLEOTIDE SEQUENCE</scope>
    <source>
        <tissue evidence="1">Gametophyte</tissue>
    </source>
</reference>
<comment type="caution">
    <text evidence="1">The sequence shown here is derived from an EMBL/GenBank/DDBJ whole genome shotgun (WGS) entry which is preliminary data.</text>
</comment>
<organism evidence="1 2">
    <name type="scientific">Pyropia yezoensis</name>
    <name type="common">Susabi-nori</name>
    <name type="synonym">Porphyra yezoensis</name>
    <dbReference type="NCBI Taxonomy" id="2788"/>
    <lineage>
        <taxon>Eukaryota</taxon>
        <taxon>Rhodophyta</taxon>
        <taxon>Bangiophyceae</taxon>
        <taxon>Bangiales</taxon>
        <taxon>Bangiaceae</taxon>
        <taxon>Pyropia</taxon>
    </lineage>
</organism>
<dbReference type="Proteomes" id="UP000798662">
    <property type="component" value="Chromosome 2"/>
</dbReference>
<sequence>MAPMVQSILWAGRAADGSFLPALPDALWAAIDADAAEVVTVVLVEGKVAWPGSHGARIALARTVRLVGEEGPQEEGGGVAGGGGRAGGGIGESCSLTQRVRVEPVALAGRLNALEPARDELSDWRTPLMWAAERGQVAVVRALLASPIAHGRGESQLTLNGDSALSLVVVGGHPRVALALLGDTADGVSGRRRECGESLGSGRQDVAGVLHLAAAAGMEGVVAALVSGGPDDALDSRCVPINATDGAGRTALHLAASAGHVGVVKLLHEYESCARREKQTPLDPSIRDAAGPTALLAAAIGGHVSVLEEMTSVDMSYLYTREEGAQGTLRRACLAALAAVNPKVADVLVRLLVSVVENGRGDDLAVNGKTLMEAAAKEGKSAVVAALLRPASAAALADGAPTAVRAITAMVAAEEAWDDEGRTPLHAAALRGDAPFLLAVAAYVKVPHVLRNGLRRSALPSVNRGTPRDDTDLLDCLDGEGQTPLIVAATKGHAAAVAALLAAGATERLGDIDGWSALHYAARGARAAAVKALLEVDRWGPWDSIMATAGPWTALESAGVPPPLLAALPALGYSTMTPVQAAAIPPLLARKDVCVQAETGSGKTLSFLLPAAVLALADGTRPTAAAAASGGGVAPPVAVLIIEPTRELARQAALASGELAASGLSLLVLDEADRLLDMGFRVTLSAILGRLPRQRRTGLYSATQTVALDELAAAGLRNPVRVVVRKLPALLHLLAAKPREKAIVYLLTCAEKKRLRALAAFTSAPGGVLLATDVAARGLDVPHVATVLQAAPPQSPEAYIHRVGRSARLGRPGEAVLLLLPSEDTYVDYLAVRSTPAAPLPPAHATLPAGLATSVAAAVRTATLADRAVLEAADNAFLSYLRAYKEHRCGYILRMDGLDIAGVARAFGCLRMPRVAEFAKHRAAVSAFVRDPGLDLRAVPYADPAREAARQARLAAAAAAGPPPRRAPTPRAVAAAKKERKRKKRDGAAARLMGVATAAAAAAAAAAGGGGGDDGGEEDDDAAEMEREVRLLRKVKRGKMTEREFERSAGYAGDEESD</sequence>
<keyword evidence="2" id="KW-1185">Reference proteome</keyword>
<evidence type="ECO:0000313" key="2">
    <source>
        <dbReference type="Proteomes" id="UP000798662"/>
    </source>
</evidence>
<evidence type="ECO:0000313" key="1">
    <source>
        <dbReference type="EMBL" id="KAK1865109.1"/>
    </source>
</evidence>
<protein>
    <submittedName>
        <fullName evidence="1">Uncharacterized protein</fullName>
    </submittedName>
</protein>
<dbReference type="EMBL" id="CM020619">
    <property type="protein sequence ID" value="KAK1865109.1"/>
    <property type="molecule type" value="Genomic_DNA"/>
</dbReference>
<name>A0ACC3C4Q6_PYRYE</name>
<accession>A0ACC3C4Q6</accession>
<proteinExistence type="predicted"/>